<evidence type="ECO:0000256" key="2">
    <source>
        <dbReference type="ARBA" id="ARBA00022670"/>
    </source>
</evidence>
<dbReference type="Pfam" id="PF01343">
    <property type="entry name" value="Peptidase_S49"/>
    <property type="match status" value="1"/>
</dbReference>
<name>A0A3B0U426_9ZZZZ</name>
<dbReference type="PANTHER" id="PTHR42987:SF8">
    <property type="entry name" value="PROTEINASE"/>
    <property type="match status" value="1"/>
</dbReference>
<sequence>SGGYFIAVGGDEIFADPSSIVGSIGVIYAGFGFEEAISRIGVKRRIHTAGKSKSQLDPFVPEKKADVERLKAFEQDIHQVFIDHVKLNRGNKLTAEDDILFTGEWWTGLRGLELGLIDEIGDMHTVLRERYGEDIKLKQIAPKKRLFSLPRIGFSSTGALDGVGGELLGALQDKALWSRFGL</sequence>
<dbReference type="GO" id="GO:0006508">
    <property type="term" value="P:proteolysis"/>
    <property type="evidence" value="ECO:0007669"/>
    <property type="project" value="UniProtKB-KW"/>
</dbReference>
<dbReference type="InterPro" id="IPR029045">
    <property type="entry name" value="ClpP/crotonase-like_dom_sf"/>
</dbReference>
<dbReference type="GO" id="GO:0008236">
    <property type="term" value="F:serine-type peptidase activity"/>
    <property type="evidence" value="ECO:0007669"/>
    <property type="project" value="UniProtKB-KW"/>
</dbReference>
<dbReference type="EMBL" id="UOEO01000225">
    <property type="protein sequence ID" value="VAW23143.1"/>
    <property type="molecule type" value="Genomic_DNA"/>
</dbReference>
<dbReference type="Gene3D" id="6.20.330.10">
    <property type="match status" value="1"/>
</dbReference>
<dbReference type="InterPro" id="IPR002142">
    <property type="entry name" value="Peptidase_S49"/>
</dbReference>
<dbReference type="SUPFAM" id="SSF52096">
    <property type="entry name" value="ClpP/crotonase"/>
    <property type="match status" value="1"/>
</dbReference>
<organism evidence="6">
    <name type="scientific">hydrothermal vent metagenome</name>
    <dbReference type="NCBI Taxonomy" id="652676"/>
    <lineage>
        <taxon>unclassified sequences</taxon>
        <taxon>metagenomes</taxon>
        <taxon>ecological metagenomes</taxon>
    </lineage>
</organism>
<comment type="similarity">
    <text evidence="1">Belongs to the peptidase S49 family.</text>
</comment>
<gene>
    <name evidence="6" type="ORF">MNBD_ALPHA12-1521</name>
</gene>
<dbReference type="Gene3D" id="3.90.226.10">
    <property type="entry name" value="2-enoyl-CoA Hydratase, Chain A, domain 1"/>
    <property type="match status" value="1"/>
</dbReference>
<keyword evidence="4" id="KW-0720">Serine protease</keyword>
<dbReference type="PANTHER" id="PTHR42987">
    <property type="entry name" value="PEPTIDASE S49"/>
    <property type="match status" value="1"/>
</dbReference>
<keyword evidence="2" id="KW-0645">Protease</keyword>
<dbReference type="InterPro" id="IPR047272">
    <property type="entry name" value="S49_SppA_C"/>
</dbReference>
<feature type="domain" description="Peptidase S49" evidence="5">
    <location>
        <begin position="1"/>
        <end position="129"/>
    </location>
</feature>
<protein>
    <submittedName>
        <fullName evidence="6">Macromolecule metabolism macromolecule degradation degradation of proteins, peptides, glycopeptides</fullName>
    </submittedName>
</protein>
<dbReference type="AlphaFoldDB" id="A0A3B0U426"/>
<accession>A0A3B0U426</accession>
<keyword evidence="3" id="KW-0378">Hydrolase</keyword>
<dbReference type="CDD" id="cd07023">
    <property type="entry name" value="S49_Sppa_N_C"/>
    <property type="match status" value="1"/>
</dbReference>
<reference evidence="6" key="1">
    <citation type="submission" date="2018-06" db="EMBL/GenBank/DDBJ databases">
        <authorList>
            <person name="Zhirakovskaya E."/>
        </authorList>
    </citation>
    <scope>NUCLEOTIDE SEQUENCE</scope>
</reference>
<proteinExistence type="inferred from homology"/>
<evidence type="ECO:0000256" key="1">
    <source>
        <dbReference type="ARBA" id="ARBA00008683"/>
    </source>
</evidence>
<evidence type="ECO:0000256" key="3">
    <source>
        <dbReference type="ARBA" id="ARBA00022801"/>
    </source>
</evidence>
<feature type="non-terminal residue" evidence="6">
    <location>
        <position position="1"/>
    </location>
</feature>
<evidence type="ECO:0000259" key="5">
    <source>
        <dbReference type="Pfam" id="PF01343"/>
    </source>
</evidence>
<evidence type="ECO:0000313" key="6">
    <source>
        <dbReference type="EMBL" id="VAW23143.1"/>
    </source>
</evidence>
<evidence type="ECO:0000256" key="4">
    <source>
        <dbReference type="ARBA" id="ARBA00022825"/>
    </source>
</evidence>